<evidence type="ECO:0000256" key="1">
    <source>
        <dbReference type="ARBA" id="ARBA00009697"/>
    </source>
</evidence>
<dbReference type="InterPro" id="IPR036443">
    <property type="entry name" value="Znf_RanBP2_sf"/>
</dbReference>
<comment type="caution">
    <text evidence="8">The sequence shown here is derived from an EMBL/GenBank/DDBJ whole genome shotgun (WGS) entry which is preliminary data.</text>
</comment>
<name>A0A0W4ZNP2_PNEJ7</name>
<keyword evidence="5" id="KW-0175">Coiled coil</keyword>
<keyword evidence="3 6" id="KW-0967">Endosome</keyword>
<dbReference type="InterPro" id="IPR037855">
    <property type="entry name" value="Vps36"/>
</dbReference>
<organism evidence="8 9">
    <name type="scientific">Pneumocystis jirovecii (strain RU7)</name>
    <name type="common">Human pneumocystis pneumonia agent</name>
    <dbReference type="NCBI Taxonomy" id="1408657"/>
    <lineage>
        <taxon>Eukaryota</taxon>
        <taxon>Fungi</taxon>
        <taxon>Dikarya</taxon>
        <taxon>Ascomycota</taxon>
        <taxon>Taphrinomycotina</taxon>
        <taxon>Pneumocystomycetes</taxon>
        <taxon>Pneumocystaceae</taxon>
        <taxon>Pneumocystis</taxon>
    </lineage>
</organism>
<dbReference type="InterPro" id="IPR036388">
    <property type="entry name" value="WH-like_DNA-bd_sf"/>
</dbReference>
<dbReference type="Pfam" id="PF11605">
    <property type="entry name" value="Vps36_ESCRT-II"/>
    <property type="match status" value="1"/>
</dbReference>
<evidence type="ECO:0000313" key="8">
    <source>
        <dbReference type="EMBL" id="KTW29987.1"/>
    </source>
</evidence>
<dbReference type="OrthoDB" id="271448at2759"/>
<reference evidence="9" key="1">
    <citation type="journal article" date="2016" name="Nat. Commun.">
        <title>Genome analysis of three Pneumocystis species reveals adaptation mechanisms to life exclusively in mammalian hosts.</title>
        <authorList>
            <person name="Ma L."/>
            <person name="Chen Z."/>
            <person name="Huang D.W."/>
            <person name="Kutty G."/>
            <person name="Ishihara M."/>
            <person name="Wang H."/>
            <person name="Abouelleil A."/>
            <person name="Bishop L."/>
            <person name="Davey E."/>
            <person name="Deng R."/>
            <person name="Deng X."/>
            <person name="Fan L."/>
            <person name="Fantoni G."/>
            <person name="Fitzgerald M."/>
            <person name="Gogineni E."/>
            <person name="Goldberg J.M."/>
            <person name="Handley G."/>
            <person name="Hu X."/>
            <person name="Huber C."/>
            <person name="Jiao X."/>
            <person name="Jones K."/>
            <person name="Levin J.Z."/>
            <person name="Liu Y."/>
            <person name="Macdonald P."/>
            <person name="Melnikov A."/>
            <person name="Raley C."/>
            <person name="Sassi M."/>
            <person name="Sherman B.T."/>
            <person name="Song X."/>
            <person name="Sykes S."/>
            <person name="Tran B."/>
            <person name="Walsh L."/>
            <person name="Xia Y."/>
            <person name="Yang J."/>
            <person name="Young S."/>
            <person name="Zeng Q."/>
            <person name="Zheng X."/>
            <person name="Stephens R."/>
            <person name="Nusbaum C."/>
            <person name="Birren B.W."/>
            <person name="Azadi P."/>
            <person name="Lempicki R.A."/>
            <person name="Cuomo C.A."/>
            <person name="Kovacs J.A."/>
        </authorList>
    </citation>
    <scope>NUCLEOTIDE SEQUENCE [LARGE SCALE GENOMIC DNA]</scope>
    <source>
        <strain evidence="9">RU7</strain>
    </source>
</reference>
<dbReference type="PROSITE" id="PS51495">
    <property type="entry name" value="GLUE"/>
    <property type="match status" value="1"/>
</dbReference>
<dbReference type="GO" id="GO:0043130">
    <property type="term" value="F:ubiquitin binding"/>
    <property type="evidence" value="ECO:0007669"/>
    <property type="project" value="UniProtKB-UniRule"/>
</dbReference>
<dbReference type="SUPFAM" id="SSF90209">
    <property type="entry name" value="Ran binding protein zinc finger-like"/>
    <property type="match status" value="2"/>
</dbReference>
<dbReference type="EMBL" id="LFWA01000008">
    <property type="protein sequence ID" value="KTW29987.1"/>
    <property type="molecule type" value="Genomic_DNA"/>
</dbReference>
<dbReference type="Gene3D" id="6.10.140.260">
    <property type="match status" value="1"/>
</dbReference>
<comment type="function">
    <text evidence="6">Component of the ESCRT-II complex (endosomal sorting complex required for transport II), which is required for multivesicular body (MVB) formation and sorting of endosomal cargo proteins into MVBs.</text>
</comment>
<evidence type="ECO:0000256" key="4">
    <source>
        <dbReference type="ARBA" id="ARBA00022927"/>
    </source>
</evidence>
<dbReference type="Pfam" id="PF16988">
    <property type="entry name" value="Vps36-NZF-N"/>
    <property type="match status" value="1"/>
</dbReference>
<dbReference type="InterPro" id="IPR031558">
    <property type="entry name" value="Vps36-NZF-N"/>
</dbReference>
<feature type="domain" description="GLUE N-terminal" evidence="7">
    <location>
        <begin position="7"/>
        <end position="259"/>
    </location>
</feature>
<sequence length="513" mass="58166">MKYWKYIDITQTNHPMLFSGEKILFIQSSVGLYDPSFFKKDVPEDGTVYLTTHRICYIHPFSSCIEPLGLDLSEIEKLDTSNRLFKTSFKIIIYYKKPDSTYESETLSPVPSTNAWICTVCSFYNSVPKYHPFGRPFPPCLACGVSTYNILNYSKPSSAVNFNSAKNKISSECKKCTFLNHPALKECESCGAHLISQEKDTLSLDSNLDLKSTDPSTLKQNIVNDCCTLIFKSGGEQIFYERLKEAINQKLWTTEINPIDHNADKNWKMGGISVLQYTKENNRLNNAHILNQGLSDLNTLMSKAKELVTLANSLRLKLQASPNVSDNARNTLQTSIQTMGLQEQMLSHDLSNYLVTKAITKDDNTYYNELAKQIAEFLETGVLKREGGIMTLADVFALYNRARGVDLISPEDLLKACQCYKTLNLSIQLKRFQSGLLVLQEKEKDDKKIINQISSWIKNIARGVTPFEVADQFQWSMGIAYEALKTAEHAGLLCRDKCFEGLYFWENRIVSLS</sequence>
<dbReference type="InterPro" id="IPR011993">
    <property type="entry name" value="PH-like_dom_sf"/>
</dbReference>
<keyword evidence="4 6" id="KW-0653">Protein transport</keyword>
<protein>
    <recommendedName>
        <fullName evidence="6">Vacuolar protein-sorting-associated protein 36</fullName>
    </recommendedName>
    <alternativeName>
        <fullName evidence="6">ESCRT-II complex subunit VPS36</fullName>
    </alternativeName>
</protein>
<dbReference type="GeneID" id="28940449"/>
<dbReference type="eggNOG" id="KOG2760">
    <property type="taxonomic scope" value="Eukaryota"/>
</dbReference>
<keyword evidence="9" id="KW-1185">Reference proteome</keyword>
<dbReference type="PANTHER" id="PTHR13128">
    <property type="entry name" value="VACUOLAR PROTEIN-SORTING-ASSOCIATED PROTEIN 36"/>
    <property type="match status" value="1"/>
</dbReference>
<dbReference type="Proteomes" id="UP000053447">
    <property type="component" value="Unassembled WGS sequence"/>
</dbReference>
<keyword evidence="6" id="KW-0963">Cytoplasm</keyword>
<evidence type="ECO:0000259" key="7">
    <source>
        <dbReference type="PROSITE" id="PS51495"/>
    </source>
</evidence>
<dbReference type="SUPFAM" id="SSF50729">
    <property type="entry name" value="PH domain-like"/>
    <property type="match status" value="1"/>
</dbReference>
<dbReference type="InterPro" id="IPR036390">
    <property type="entry name" value="WH_DNA-bd_sf"/>
</dbReference>
<proteinExistence type="inferred from homology"/>
<dbReference type="InterPro" id="IPR040608">
    <property type="entry name" value="Snf8/Vps36"/>
</dbReference>
<evidence type="ECO:0000313" key="9">
    <source>
        <dbReference type="Proteomes" id="UP000053447"/>
    </source>
</evidence>
<comment type="subunit">
    <text evidence="6">Component of the endosomal sorting complex required for transport II (ESCRT-II).</text>
</comment>
<dbReference type="GO" id="GO:0000814">
    <property type="term" value="C:ESCRT II complex"/>
    <property type="evidence" value="ECO:0007669"/>
    <property type="project" value="UniProtKB-UniRule"/>
</dbReference>
<dbReference type="RefSeq" id="XP_018229548.1">
    <property type="nucleotide sequence ID" value="XM_018374194.1"/>
</dbReference>
<comment type="subcellular location">
    <subcellularLocation>
        <location evidence="6">Cytoplasm</location>
    </subcellularLocation>
    <subcellularLocation>
        <location evidence="6">Endosome</location>
    </subcellularLocation>
</comment>
<comment type="similarity">
    <text evidence="1 6">Belongs to the VPS36 family.</text>
</comment>
<dbReference type="InterPro" id="IPR021648">
    <property type="entry name" value="GLUE_dom"/>
</dbReference>
<dbReference type="GO" id="GO:0043328">
    <property type="term" value="P:protein transport to vacuole involved in ubiquitin-dependent protein catabolic process via the multivesicular body sorting pathway"/>
    <property type="evidence" value="ECO:0007669"/>
    <property type="project" value="UniProtKB-UniRule"/>
</dbReference>
<dbReference type="Pfam" id="PF04157">
    <property type="entry name" value="EAP30"/>
    <property type="match status" value="1"/>
</dbReference>
<evidence type="ECO:0000256" key="6">
    <source>
        <dbReference type="RuleBase" id="RU367095"/>
    </source>
</evidence>
<dbReference type="AlphaFoldDB" id="A0A0W4ZNP2"/>
<dbReference type="GO" id="GO:0031902">
    <property type="term" value="C:late endosome membrane"/>
    <property type="evidence" value="ECO:0007669"/>
    <property type="project" value="UniProtKB-UniRule"/>
</dbReference>
<dbReference type="SUPFAM" id="SSF46785">
    <property type="entry name" value="Winged helix' DNA-binding domain"/>
    <property type="match status" value="2"/>
</dbReference>
<dbReference type="GO" id="GO:0032266">
    <property type="term" value="F:phosphatidylinositol-3-phosphate binding"/>
    <property type="evidence" value="ECO:0007669"/>
    <property type="project" value="UniProtKB-UniRule"/>
</dbReference>
<dbReference type="VEuPathDB" id="FungiDB:T551_01931"/>
<gene>
    <name evidence="8" type="ORF">T551_01931</name>
</gene>
<evidence type="ECO:0000256" key="3">
    <source>
        <dbReference type="ARBA" id="ARBA00022753"/>
    </source>
</evidence>
<dbReference type="Gene3D" id="1.10.10.10">
    <property type="entry name" value="Winged helix-like DNA-binding domain superfamily/Winged helix DNA-binding domain"/>
    <property type="match status" value="2"/>
</dbReference>
<dbReference type="FunFam" id="1.10.10.10:FF:000165">
    <property type="entry name" value="Vacuolar protein sorting protein (Vps36)"/>
    <property type="match status" value="1"/>
</dbReference>
<evidence type="ECO:0000256" key="2">
    <source>
        <dbReference type="ARBA" id="ARBA00022448"/>
    </source>
</evidence>
<evidence type="ECO:0000256" key="5">
    <source>
        <dbReference type="ARBA" id="ARBA00023054"/>
    </source>
</evidence>
<dbReference type="Gene3D" id="2.30.29.30">
    <property type="entry name" value="Pleckstrin-homology domain (PH domain)/Phosphotyrosine-binding domain (PTB)"/>
    <property type="match status" value="2"/>
</dbReference>
<dbReference type="STRING" id="1408657.A0A0W4ZNP2"/>
<dbReference type="PANTHER" id="PTHR13128:SF12">
    <property type="entry name" value="VACUOLAR PROTEIN-SORTING-ASSOCIATED PROTEIN 36"/>
    <property type="match status" value="1"/>
</dbReference>
<keyword evidence="2 6" id="KW-0813">Transport</keyword>
<accession>A0A0W4ZNP2</accession>